<dbReference type="HOGENOM" id="CLU_2218865_0_0_7"/>
<dbReference type="KEGG" id="dps:DP1400"/>
<gene>
    <name evidence="1" type="ordered locus">DP1400</name>
</gene>
<dbReference type="AlphaFoldDB" id="Q6ANE5"/>
<name>Q6ANE5_DESPS</name>
<sequence length="106" mass="11970">MLDYYLAVKAIKKLLDNLADQSEIERYTGHATISHICDEIEKILKDREVNLNSASEKISSLRLHAAQACALVDSIHPFEQHISQCHSSLATLEQMLDSLDIDLSYQ</sequence>
<dbReference type="Proteomes" id="UP000000602">
    <property type="component" value="Chromosome"/>
</dbReference>
<keyword evidence="2" id="KW-1185">Reference proteome</keyword>
<evidence type="ECO:0000313" key="1">
    <source>
        <dbReference type="EMBL" id="CAG36129.1"/>
    </source>
</evidence>
<protein>
    <submittedName>
        <fullName evidence="1">Uncharacterized protein</fullName>
    </submittedName>
</protein>
<proteinExistence type="predicted"/>
<dbReference type="RefSeq" id="WP_011188641.1">
    <property type="nucleotide sequence ID" value="NC_006138.1"/>
</dbReference>
<evidence type="ECO:0000313" key="2">
    <source>
        <dbReference type="Proteomes" id="UP000000602"/>
    </source>
</evidence>
<organism evidence="1 2">
    <name type="scientific">Desulfotalea psychrophila (strain LSv54 / DSM 12343)</name>
    <dbReference type="NCBI Taxonomy" id="177439"/>
    <lineage>
        <taxon>Bacteria</taxon>
        <taxon>Pseudomonadati</taxon>
        <taxon>Thermodesulfobacteriota</taxon>
        <taxon>Desulfobulbia</taxon>
        <taxon>Desulfobulbales</taxon>
        <taxon>Desulfocapsaceae</taxon>
        <taxon>Desulfotalea</taxon>
    </lineage>
</organism>
<dbReference type="EMBL" id="CR522870">
    <property type="protein sequence ID" value="CAG36129.1"/>
    <property type="molecule type" value="Genomic_DNA"/>
</dbReference>
<reference evidence="2" key="1">
    <citation type="journal article" date="2004" name="Environ. Microbiol.">
        <title>The genome of Desulfotalea psychrophila, a sulfate-reducing bacterium from permanently cold Arctic sediments.</title>
        <authorList>
            <person name="Rabus R."/>
            <person name="Ruepp A."/>
            <person name="Frickey T."/>
            <person name="Rattei T."/>
            <person name="Fartmann B."/>
            <person name="Stark M."/>
            <person name="Bauer M."/>
            <person name="Zibat A."/>
            <person name="Lombardot T."/>
            <person name="Becker I."/>
            <person name="Amann J."/>
            <person name="Gellner K."/>
            <person name="Teeling H."/>
            <person name="Leuschner W.D."/>
            <person name="Gloeckner F.-O."/>
            <person name="Lupas A.N."/>
            <person name="Amann R."/>
            <person name="Klenk H.-P."/>
        </authorList>
    </citation>
    <scope>NUCLEOTIDE SEQUENCE [LARGE SCALE GENOMIC DNA]</scope>
    <source>
        <strain evidence="2">DSM 12343 / LSv54</strain>
    </source>
</reference>
<accession>Q6ANE5</accession>